<comment type="caution">
    <text evidence="2">The sequence shown here is derived from an EMBL/GenBank/DDBJ whole genome shotgun (WGS) entry which is preliminary data.</text>
</comment>
<evidence type="ECO:0000313" key="2">
    <source>
        <dbReference type="EMBL" id="CAH4038735.1"/>
    </source>
</evidence>
<feature type="region of interest" description="Disordered" evidence="1">
    <location>
        <begin position="66"/>
        <end position="92"/>
    </location>
</feature>
<feature type="compositionally biased region" description="Basic residues" evidence="1">
    <location>
        <begin position="80"/>
        <end position="92"/>
    </location>
</feature>
<dbReference type="AlphaFoldDB" id="A0A9P0TUM0"/>
<name>A0A9P0TUM0_PIEBR</name>
<organism evidence="2 3">
    <name type="scientific">Pieris brassicae</name>
    <name type="common">White butterfly</name>
    <name type="synonym">Large white butterfly</name>
    <dbReference type="NCBI Taxonomy" id="7116"/>
    <lineage>
        <taxon>Eukaryota</taxon>
        <taxon>Metazoa</taxon>
        <taxon>Ecdysozoa</taxon>
        <taxon>Arthropoda</taxon>
        <taxon>Hexapoda</taxon>
        <taxon>Insecta</taxon>
        <taxon>Pterygota</taxon>
        <taxon>Neoptera</taxon>
        <taxon>Endopterygota</taxon>
        <taxon>Lepidoptera</taxon>
        <taxon>Glossata</taxon>
        <taxon>Ditrysia</taxon>
        <taxon>Papilionoidea</taxon>
        <taxon>Pieridae</taxon>
        <taxon>Pierinae</taxon>
        <taxon>Pieris</taxon>
    </lineage>
</organism>
<sequence length="172" mass="19258">MCCVETHISAVWYSSENLEVSLGSLKPIRITRVTRSGCPHYKGGCYRCPTRTQLHRTFRPGISILRKSRTGPFPAPPPRPTHRSRFRQGRTKGRRSDNFITAYGVTLSLALTSRWGTTATLRIVIEVMPPKATSGRLSVATKRSQRPYPASVPLGSRFIIKLQNASRLSIHN</sequence>
<gene>
    <name evidence="2" type="ORF">PIBRA_LOCUS14242</name>
</gene>
<evidence type="ECO:0000256" key="1">
    <source>
        <dbReference type="SAM" id="MobiDB-lite"/>
    </source>
</evidence>
<evidence type="ECO:0000313" key="3">
    <source>
        <dbReference type="Proteomes" id="UP001152562"/>
    </source>
</evidence>
<dbReference type="EMBL" id="CALOZG010000087">
    <property type="protein sequence ID" value="CAH4038735.1"/>
    <property type="molecule type" value="Genomic_DNA"/>
</dbReference>
<dbReference type="Proteomes" id="UP001152562">
    <property type="component" value="Unassembled WGS sequence"/>
</dbReference>
<accession>A0A9P0TUM0</accession>
<protein>
    <submittedName>
        <fullName evidence="2">Uncharacterized protein</fullName>
    </submittedName>
</protein>
<proteinExistence type="predicted"/>
<reference evidence="2" key="1">
    <citation type="submission" date="2022-05" db="EMBL/GenBank/DDBJ databases">
        <authorList>
            <person name="Okamura Y."/>
        </authorList>
    </citation>
    <scope>NUCLEOTIDE SEQUENCE</scope>
</reference>
<keyword evidence="3" id="KW-1185">Reference proteome</keyword>